<keyword evidence="1" id="KW-0863">Zinc-finger</keyword>
<dbReference type="CDD" id="cd06222">
    <property type="entry name" value="RNase_H_like"/>
    <property type="match status" value="1"/>
</dbReference>
<dbReference type="InterPro" id="IPR025558">
    <property type="entry name" value="DUF4283"/>
</dbReference>
<keyword evidence="1" id="KW-0862">Zinc</keyword>
<dbReference type="InterPro" id="IPR044730">
    <property type="entry name" value="RNase_H-like_dom_plant"/>
</dbReference>
<gene>
    <name evidence="3" type="ORF">COLO4_24033</name>
</gene>
<dbReference type="InterPro" id="IPR012337">
    <property type="entry name" value="RNaseH-like_sf"/>
</dbReference>
<dbReference type="GO" id="GO:0008270">
    <property type="term" value="F:zinc ion binding"/>
    <property type="evidence" value="ECO:0007669"/>
    <property type="project" value="UniProtKB-KW"/>
</dbReference>
<dbReference type="Pfam" id="PF14392">
    <property type="entry name" value="zf-CCHC_4"/>
    <property type="match status" value="1"/>
</dbReference>
<dbReference type="EMBL" id="AWUE01018420">
    <property type="protein sequence ID" value="OMO80574.1"/>
    <property type="molecule type" value="Genomic_DNA"/>
</dbReference>
<dbReference type="InterPro" id="IPR002156">
    <property type="entry name" value="RNaseH_domain"/>
</dbReference>
<dbReference type="InterPro" id="IPR001878">
    <property type="entry name" value="Znf_CCHC"/>
</dbReference>
<dbReference type="STRING" id="93759.A0A1R3IDC7"/>
<dbReference type="Pfam" id="PF13456">
    <property type="entry name" value="RVT_3"/>
    <property type="match status" value="1"/>
</dbReference>
<dbReference type="PANTHER" id="PTHR31286:SF167">
    <property type="entry name" value="OS09G0268800 PROTEIN"/>
    <property type="match status" value="1"/>
</dbReference>
<dbReference type="InterPro" id="IPR025836">
    <property type="entry name" value="Zn_knuckle_CX2CX4HX4C"/>
</dbReference>
<evidence type="ECO:0000313" key="3">
    <source>
        <dbReference type="EMBL" id="OMO80574.1"/>
    </source>
</evidence>
<accession>A0A1R3IDC7</accession>
<name>A0A1R3IDC7_9ROSI</name>
<protein>
    <recommendedName>
        <fullName evidence="2">CCHC-type domain-containing protein</fullName>
    </recommendedName>
</protein>
<dbReference type="Proteomes" id="UP000187203">
    <property type="component" value="Unassembled WGS sequence"/>
</dbReference>
<dbReference type="OrthoDB" id="1751967at2759"/>
<reference evidence="4" key="1">
    <citation type="submission" date="2013-09" db="EMBL/GenBank/DDBJ databases">
        <title>Corchorus olitorius genome sequencing.</title>
        <authorList>
            <person name="Alam M."/>
            <person name="Haque M.S."/>
            <person name="Islam M.S."/>
            <person name="Emdad E.M."/>
            <person name="Islam M.M."/>
            <person name="Ahmed B."/>
            <person name="Halim A."/>
            <person name="Hossen Q.M.M."/>
            <person name="Hossain M.Z."/>
            <person name="Ahmed R."/>
            <person name="Khan M.M."/>
            <person name="Islam R."/>
            <person name="Rashid M.M."/>
            <person name="Khan S.A."/>
            <person name="Rahman M.S."/>
            <person name="Alam M."/>
            <person name="Yahiya A.S."/>
            <person name="Khan M.S."/>
            <person name="Azam M.S."/>
            <person name="Haque T."/>
            <person name="Lashkar M.Z.H."/>
            <person name="Akhand A.I."/>
            <person name="Morshed G."/>
            <person name="Roy S."/>
            <person name="Uddin K.S."/>
            <person name="Rabeya T."/>
            <person name="Hossain A.S."/>
            <person name="Chowdhury A."/>
            <person name="Snigdha A.R."/>
            <person name="Mortoza M.S."/>
            <person name="Matin S.A."/>
            <person name="Hoque S.M.E."/>
            <person name="Islam M.K."/>
            <person name="Roy D.K."/>
            <person name="Haider R."/>
            <person name="Moosa M.M."/>
            <person name="Elias S.M."/>
            <person name="Hasan A.M."/>
            <person name="Jahan S."/>
            <person name="Shafiuddin M."/>
            <person name="Mahmood N."/>
            <person name="Shommy N.S."/>
        </authorList>
    </citation>
    <scope>NUCLEOTIDE SEQUENCE [LARGE SCALE GENOMIC DNA]</scope>
    <source>
        <strain evidence="4">cv. O-4</strain>
    </source>
</reference>
<dbReference type="Pfam" id="PF14111">
    <property type="entry name" value="DUF4283"/>
    <property type="match status" value="1"/>
</dbReference>
<evidence type="ECO:0000313" key="4">
    <source>
        <dbReference type="Proteomes" id="UP000187203"/>
    </source>
</evidence>
<dbReference type="InterPro" id="IPR040256">
    <property type="entry name" value="At4g02000-like"/>
</dbReference>
<dbReference type="PROSITE" id="PS50158">
    <property type="entry name" value="ZF_CCHC"/>
    <property type="match status" value="1"/>
</dbReference>
<dbReference type="AlphaFoldDB" id="A0A1R3IDC7"/>
<dbReference type="PANTHER" id="PTHR31286">
    <property type="entry name" value="GLYCINE-RICH CELL WALL STRUCTURAL PROTEIN 1.8-LIKE"/>
    <property type="match status" value="1"/>
</dbReference>
<proteinExistence type="predicted"/>
<evidence type="ECO:0000259" key="2">
    <source>
        <dbReference type="PROSITE" id="PS50158"/>
    </source>
</evidence>
<feature type="domain" description="CCHC-type" evidence="2">
    <location>
        <begin position="199"/>
        <end position="212"/>
    </location>
</feature>
<dbReference type="GO" id="GO:0003676">
    <property type="term" value="F:nucleic acid binding"/>
    <property type="evidence" value="ECO:0007669"/>
    <property type="project" value="InterPro"/>
</dbReference>
<organism evidence="3 4">
    <name type="scientific">Corchorus olitorius</name>
    <dbReference type="NCBI Taxonomy" id="93759"/>
    <lineage>
        <taxon>Eukaryota</taxon>
        <taxon>Viridiplantae</taxon>
        <taxon>Streptophyta</taxon>
        <taxon>Embryophyta</taxon>
        <taxon>Tracheophyta</taxon>
        <taxon>Spermatophyta</taxon>
        <taxon>Magnoliopsida</taxon>
        <taxon>eudicotyledons</taxon>
        <taxon>Gunneridae</taxon>
        <taxon>Pentapetalae</taxon>
        <taxon>rosids</taxon>
        <taxon>malvids</taxon>
        <taxon>Malvales</taxon>
        <taxon>Malvaceae</taxon>
        <taxon>Grewioideae</taxon>
        <taxon>Apeibeae</taxon>
        <taxon>Corchorus</taxon>
    </lineage>
</organism>
<comment type="caution">
    <text evidence="3">The sequence shown here is derived from an EMBL/GenBank/DDBJ whole genome shotgun (WGS) entry which is preliminary data.</text>
</comment>
<dbReference type="InterPro" id="IPR036397">
    <property type="entry name" value="RNaseH_sf"/>
</dbReference>
<dbReference type="SUPFAM" id="SSF53098">
    <property type="entry name" value="Ribonuclease H-like"/>
    <property type="match status" value="1"/>
</dbReference>
<sequence length="580" mass="65395">MEFQGGSGEEVEIELVAAGEEVGVATRFALLGKIVVNRDLNRKGVINVLRSIWNARDLVDVRDLGNNVYGISFANEKGMMFALENGPWSVLGHSLVLRRWEVSQTIREVTFDTLQFWIQVHNLPLEMQTKMNANRIGSVVGKVCEIEDPSWTLGVGRGFFRIKVEIDVKKPLLNGFWVPCDNKDRLWAEILYERPVDFCYHCGRLGHIEKNCEYGESHDRIKKYGAWMRVGPARDKGRGDGVWKRWDEKGSPMLQADFDREKIAEKAAWGVGIASGSMVSEAMENRKDTTTCTVVELEQGCVNTKMTLNPKSQKTDEYVFRIYNEEEVEVSQEGSWDVATLQQAISPVLSQNVTKVRRKRTTKSNVKFQKTRKKKGVVVNKENLIQRIKKAAAESMALIEVEKNSYKIRKVENMVWEKPDEDWCKVNCDAAFDNKAKEACLGVVIRNADAEVVGGTAVKKAADSCLIAEGYAVREGLKEARRMKIPKIIVESDSQTLVNCILASGEGRWEIEPIVADIRAFMKIFEDSNIKWITRSANKAADWLSQQLKRGLSISNWVNCPPTSLVNILSRDGLPAPPFS</sequence>
<evidence type="ECO:0000256" key="1">
    <source>
        <dbReference type="PROSITE-ProRule" id="PRU00047"/>
    </source>
</evidence>
<dbReference type="GO" id="GO:0004523">
    <property type="term" value="F:RNA-DNA hybrid ribonuclease activity"/>
    <property type="evidence" value="ECO:0007669"/>
    <property type="project" value="InterPro"/>
</dbReference>
<keyword evidence="4" id="KW-1185">Reference proteome</keyword>
<dbReference type="Gene3D" id="3.30.420.10">
    <property type="entry name" value="Ribonuclease H-like superfamily/Ribonuclease H"/>
    <property type="match status" value="1"/>
</dbReference>
<keyword evidence="1" id="KW-0479">Metal-binding</keyword>